<dbReference type="InterPro" id="IPR016024">
    <property type="entry name" value="ARM-type_fold"/>
</dbReference>
<dbReference type="STRING" id="240176.A8N5L7"/>
<dbReference type="OMA" id="YDLCEDS"/>
<name>A8N5L7_COPC7</name>
<protein>
    <submittedName>
        <fullName evidence="4">Uncharacterized protein</fullName>
    </submittedName>
</protein>
<evidence type="ECO:0000313" key="5">
    <source>
        <dbReference type="Proteomes" id="UP000001861"/>
    </source>
</evidence>
<dbReference type="Pfam" id="PF05918">
    <property type="entry name" value="API5"/>
    <property type="match status" value="1"/>
</dbReference>
<feature type="region of interest" description="Disordered" evidence="3">
    <location>
        <begin position="450"/>
        <end position="594"/>
    </location>
</feature>
<dbReference type="PANTHER" id="PTHR12758:SF19">
    <property type="entry name" value="APOPTOSIS INHIBITOR 5"/>
    <property type="match status" value="1"/>
</dbReference>
<gene>
    <name evidence="4" type="ORF">CC1G_09322</name>
</gene>
<dbReference type="PANTHER" id="PTHR12758">
    <property type="entry name" value="APOPTOSIS INHIBITOR 5-RELATED"/>
    <property type="match status" value="1"/>
</dbReference>
<dbReference type="RefSeq" id="XP_001830162.2">
    <property type="nucleotide sequence ID" value="XM_001830110.2"/>
</dbReference>
<dbReference type="GO" id="GO:0003723">
    <property type="term" value="F:RNA binding"/>
    <property type="evidence" value="ECO:0007669"/>
    <property type="project" value="TreeGrafter"/>
</dbReference>
<feature type="compositionally biased region" description="Low complexity" evidence="3">
    <location>
        <begin position="460"/>
        <end position="474"/>
    </location>
</feature>
<comment type="caution">
    <text evidence="4">The sequence shown here is derived from an EMBL/GenBank/DDBJ whole genome shotgun (WGS) entry which is preliminary data.</text>
</comment>
<proteinExistence type="inferred from homology"/>
<keyword evidence="2" id="KW-0053">Apoptosis</keyword>
<dbReference type="HOGENOM" id="CLU_015163_0_0_1"/>
<dbReference type="Proteomes" id="UP000001861">
    <property type="component" value="Unassembled WGS sequence"/>
</dbReference>
<comment type="similarity">
    <text evidence="1">Belongs to the API5 family.</text>
</comment>
<evidence type="ECO:0000256" key="2">
    <source>
        <dbReference type="ARBA" id="ARBA00022703"/>
    </source>
</evidence>
<dbReference type="GO" id="GO:0043066">
    <property type="term" value="P:negative regulation of apoptotic process"/>
    <property type="evidence" value="ECO:0007669"/>
    <property type="project" value="TreeGrafter"/>
</dbReference>
<reference evidence="4 5" key="1">
    <citation type="journal article" date="2010" name="Proc. Natl. Acad. Sci. U.S.A.">
        <title>Insights into evolution of multicellular fungi from the assembled chromosomes of the mushroom Coprinopsis cinerea (Coprinus cinereus).</title>
        <authorList>
            <person name="Stajich J.E."/>
            <person name="Wilke S.K."/>
            <person name="Ahren D."/>
            <person name="Au C.H."/>
            <person name="Birren B.W."/>
            <person name="Borodovsky M."/>
            <person name="Burns C."/>
            <person name="Canback B."/>
            <person name="Casselton L.A."/>
            <person name="Cheng C.K."/>
            <person name="Deng J."/>
            <person name="Dietrich F.S."/>
            <person name="Fargo D.C."/>
            <person name="Farman M.L."/>
            <person name="Gathman A.C."/>
            <person name="Goldberg J."/>
            <person name="Guigo R."/>
            <person name="Hoegger P.J."/>
            <person name="Hooker J.B."/>
            <person name="Huggins A."/>
            <person name="James T.Y."/>
            <person name="Kamada T."/>
            <person name="Kilaru S."/>
            <person name="Kodira C."/>
            <person name="Kues U."/>
            <person name="Kupfer D."/>
            <person name="Kwan H.S."/>
            <person name="Lomsadze A."/>
            <person name="Li W."/>
            <person name="Lilly W.W."/>
            <person name="Ma L.J."/>
            <person name="Mackey A.J."/>
            <person name="Manning G."/>
            <person name="Martin F."/>
            <person name="Muraguchi H."/>
            <person name="Natvig D.O."/>
            <person name="Palmerini H."/>
            <person name="Ramesh M.A."/>
            <person name="Rehmeyer C.J."/>
            <person name="Roe B.A."/>
            <person name="Shenoy N."/>
            <person name="Stanke M."/>
            <person name="Ter-Hovhannisyan V."/>
            <person name="Tunlid A."/>
            <person name="Velagapudi R."/>
            <person name="Vision T.J."/>
            <person name="Zeng Q."/>
            <person name="Zolan M.E."/>
            <person name="Pukkila P.J."/>
        </authorList>
    </citation>
    <scope>NUCLEOTIDE SEQUENCE [LARGE SCALE GENOMIC DNA]</scope>
    <source>
        <strain evidence="5">Okayama-7 / 130 / ATCC MYA-4618 / FGSC 9003</strain>
    </source>
</reference>
<dbReference type="EMBL" id="AACS02000003">
    <property type="protein sequence ID" value="EAU91640.2"/>
    <property type="molecule type" value="Genomic_DNA"/>
</dbReference>
<feature type="compositionally biased region" description="Low complexity" evidence="3">
    <location>
        <begin position="572"/>
        <end position="585"/>
    </location>
</feature>
<dbReference type="KEGG" id="cci:CC1G_09322"/>
<dbReference type="OrthoDB" id="19224at2759"/>
<accession>A8N5L7</accession>
<keyword evidence="5" id="KW-1185">Reference proteome</keyword>
<dbReference type="eggNOG" id="KOG2213">
    <property type="taxonomic scope" value="Eukaryota"/>
</dbReference>
<dbReference type="AlphaFoldDB" id="A8N5L7"/>
<dbReference type="SUPFAM" id="SSF48371">
    <property type="entry name" value="ARM repeat"/>
    <property type="match status" value="1"/>
</dbReference>
<evidence type="ECO:0000313" key="4">
    <source>
        <dbReference type="EMBL" id="EAU91640.2"/>
    </source>
</evidence>
<sequence>MQKQRDVEVQRQATLGLIRRTKNLDKAGNNGALRRNTLQRLMVLSQSPHPELKILAAQNIPIYFSDDPEQGEQAINAIYDLCEDQSSQVRIEGYKAISEISRLDNRLLKRNADVLLQLLQSDEPEEVVVVKKALVNHVKMGPEVTLGVLCDQLSTVEEGLDEEEKAIRERLRKLVCNFLQEDMGSLIESDGTNQGDDLEEVILRSFREVVPKLEIPTIERIVKDLVLKLPIFQSPSDRGKPLVDALLERALLELRSAGKPSLSTAKPLLKLAQDLVIVHRVSPPLSLLQLYCNSLTGRVFLQQLSRDERPWIVLSLAELLSFCHQNASGDQDVLQHQWKIVDATPFLLETMLTYISTRKYSSTCITLLRNCLYRQKSQQWNITPILRTALEKLRFMVMEAIPAGDENKRELQKLLLFLMPSDAVKGIAPPPKTRTPEIVAPAPILAAAQTGPRRAALQIPHSRPSSSAGPSRPSYGESRPTSALSSKKRKSIGDLCEPPAKKSLLNRLQSNTPEPFMASAPQPQGLSIKGAASKSDATSNPSSSISPQPPKSGGGSSNSLLARLQGMDATFSSSPLSESSGSTSESRQRRRKKR</sequence>
<dbReference type="GO" id="GO:0005634">
    <property type="term" value="C:nucleus"/>
    <property type="evidence" value="ECO:0007669"/>
    <property type="project" value="TreeGrafter"/>
</dbReference>
<organism evidence="4 5">
    <name type="scientific">Coprinopsis cinerea (strain Okayama-7 / 130 / ATCC MYA-4618 / FGSC 9003)</name>
    <name type="common">Inky cap fungus</name>
    <name type="synonym">Hormographiella aspergillata</name>
    <dbReference type="NCBI Taxonomy" id="240176"/>
    <lineage>
        <taxon>Eukaryota</taxon>
        <taxon>Fungi</taxon>
        <taxon>Dikarya</taxon>
        <taxon>Basidiomycota</taxon>
        <taxon>Agaricomycotina</taxon>
        <taxon>Agaricomycetes</taxon>
        <taxon>Agaricomycetidae</taxon>
        <taxon>Agaricales</taxon>
        <taxon>Agaricineae</taxon>
        <taxon>Psathyrellaceae</taxon>
        <taxon>Coprinopsis</taxon>
    </lineage>
</organism>
<evidence type="ECO:0000256" key="1">
    <source>
        <dbReference type="ARBA" id="ARBA00009515"/>
    </source>
</evidence>
<dbReference type="GO" id="GO:0006915">
    <property type="term" value="P:apoptotic process"/>
    <property type="evidence" value="ECO:0007669"/>
    <property type="project" value="UniProtKB-KW"/>
</dbReference>
<dbReference type="VEuPathDB" id="FungiDB:CC1G_09322"/>
<evidence type="ECO:0000256" key="3">
    <source>
        <dbReference type="SAM" id="MobiDB-lite"/>
    </source>
</evidence>
<dbReference type="InterPro" id="IPR011989">
    <property type="entry name" value="ARM-like"/>
</dbReference>
<dbReference type="GeneID" id="6006601"/>
<dbReference type="InParanoid" id="A8N5L7"/>
<dbReference type="Gene3D" id="1.25.10.10">
    <property type="entry name" value="Leucine-rich Repeat Variant"/>
    <property type="match status" value="1"/>
</dbReference>
<dbReference type="InterPro" id="IPR008383">
    <property type="entry name" value="API5"/>
</dbReference>